<reference evidence="1" key="1">
    <citation type="submission" date="2021-02" db="EMBL/GenBank/DDBJ databases">
        <title>Infant gut strain persistence is associated with maternal origin, phylogeny, and functional potential including surface adhesion and iron acquisition.</title>
        <authorList>
            <person name="Lou Y.C."/>
        </authorList>
    </citation>
    <scope>NUCLEOTIDE SEQUENCE</scope>
    <source>
        <strain evidence="1">L1_008_092G1_dasL1_008_092G1_concoct_16</strain>
    </source>
</reference>
<dbReference type="RefSeq" id="WP_294498046.1">
    <property type="nucleotide sequence ID" value="NZ_JAGZXI010000016.1"/>
</dbReference>
<gene>
    <name evidence="1" type="ORF">KH265_08570</name>
</gene>
<comment type="caution">
    <text evidence="1">The sequence shown here is derived from an EMBL/GenBank/DDBJ whole genome shotgun (WGS) entry which is preliminary data.</text>
</comment>
<name>A0A943TAX7_9MICC</name>
<dbReference type="Proteomes" id="UP000739069">
    <property type="component" value="Unassembled WGS sequence"/>
</dbReference>
<protein>
    <submittedName>
        <fullName evidence="1">Uncharacterized protein</fullName>
    </submittedName>
</protein>
<sequence>MRNFSPVERVLALWMVGVVVAASIAAAALIMTNKLVYGPTGQVREYFHALRVGNGSHARGLLNAQIPDGDAALLDGEALKRSVASMSQVEYEVTEMSEDGRQATVRASYTLDGQPQSTDFHLHHSGTHWGFFDKWAIDGDTLPTVKVNIQGVEAATINNRKVAVDKGEATFPVFYPGTYAVSYDSTVYTAQKVTETVTNNQGEHLARVDLKPSDNALASVKEQITDHLQKCAAQNALYPAGCPFEYGFGGRVDSTVQWTVERVADPQVSVNAAGAWLVQPMKGTVRVSFTQLDLYTGARSQVQKEIPFTLKASVEADAKAVRVSF</sequence>
<dbReference type="AlphaFoldDB" id="A0A943TAX7"/>
<evidence type="ECO:0000313" key="2">
    <source>
        <dbReference type="Proteomes" id="UP000739069"/>
    </source>
</evidence>
<dbReference type="EMBL" id="JAGZXI010000016">
    <property type="protein sequence ID" value="MBS6635671.1"/>
    <property type="molecule type" value="Genomic_DNA"/>
</dbReference>
<evidence type="ECO:0000313" key="1">
    <source>
        <dbReference type="EMBL" id="MBS6635671.1"/>
    </source>
</evidence>
<accession>A0A943TAX7</accession>
<proteinExistence type="predicted"/>
<organism evidence="1 2">
    <name type="scientific">Rothia mucilaginosa</name>
    <dbReference type="NCBI Taxonomy" id="43675"/>
    <lineage>
        <taxon>Bacteria</taxon>
        <taxon>Bacillati</taxon>
        <taxon>Actinomycetota</taxon>
        <taxon>Actinomycetes</taxon>
        <taxon>Micrococcales</taxon>
        <taxon>Micrococcaceae</taxon>
        <taxon>Rothia</taxon>
    </lineage>
</organism>